<gene>
    <name evidence="3" type="ORF">GCM10018793_55090</name>
</gene>
<dbReference type="AlphaFoldDB" id="A0A919GKN4"/>
<dbReference type="Proteomes" id="UP000603708">
    <property type="component" value="Unassembled WGS sequence"/>
</dbReference>
<dbReference type="InterPro" id="IPR014347">
    <property type="entry name" value="Tautomerase/MIF_sf"/>
</dbReference>
<dbReference type="SUPFAM" id="SSF55331">
    <property type="entry name" value="Tautomerase/MIF"/>
    <property type="match status" value="1"/>
</dbReference>
<dbReference type="InterPro" id="IPR028116">
    <property type="entry name" value="Cis-CaaD-like"/>
</dbReference>
<keyword evidence="4" id="KW-1185">Reference proteome</keyword>
<dbReference type="EMBL" id="BNCD01000019">
    <property type="protein sequence ID" value="GHH85770.1"/>
    <property type="molecule type" value="Genomic_DNA"/>
</dbReference>
<feature type="domain" description="Tautomerase cis-CaaD-like" evidence="2">
    <location>
        <begin position="1"/>
        <end position="136"/>
    </location>
</feature>
<dbReference type="Pfam" id="PF14832">
    <property type="entry name" value="Tautomerase_3"/>
    <property type="match status" value="1"/>
</dbReference>
<name>A0A919GKN4_9ACTN</name>
<accession>A0A919GKN4</accession>
<sequence length="144" mass="16575">MPLWTIYHSPDVFTADERQELARTVTDYYADHGLPRFYVVTVFRDISADNFYVGGEMSERTVRVVIDHIARRAPNSTGRRRVATRISELLTPLMARHPDVYWEFHIDETSEELWMINGLVPPPAGSPHEKAWATANTPTPYDND</sequence>
<evidence type="ECO:0000313" key="4">
    <source>
        <dbReference type="Proteomes" id="UP000603708"/>
    </source>
</evidence>
<reference evidence="3" key="1">
    <citation type="journal article" date="2014" name="Int. J. Syst. Evol. Microbiol.">
        <title>Complete genome sequence of Corynebacterium casei LMG S-19264T (=DSM 44701T), isolated from a smear-ripened cheese.</title>
        <authorList>
            <consortium name="US DOE Joint Genome Institute (JGI-PGF)"/>
            <person name="Walter F."/>
            <person name="Albersmeier A."/>
            <person name="Kalinowski J."/>
            <person name="Ruckert C."/>
        </authorList>
    </citation>
    <scope>NUCLEOTIDE SEQUENCE</scope>
    <source>
        <strain evidence="3">JCM 5069</strain>
    </source>
</reference>
<evidence type="ECO:0000256" key="1">
    <source>
        <dbReference type="SAM" id="MobiDB-lite"/>
    </source>
</evidence>
<reference evidence="3" key="2">
    <citation type="submission" date="2020-09" db="EMBL/GenBank/DDBJ databases">
        <authorList>
            <person name="Sun Q."/>
            <person name="Ohkuma M."/>
        </authorList>
    </citation>
    <scope>NUCLEOTIDE SEQUENCE</scope>
    <source>
        <strain evidence="3">JCM 5069</strain>
    </source>
</reference>
<evidence type="ECO:0000313" key="3">
    <source>
        <dbReference type="EMBL" id="GHH85770.1"/>
    </source>
</evidence>
<organism evidence="3 4">
    <name type="scientific">Streptomyces sulfonofaciens</name>
    <dbReference type="NCBI Taxonomy" id="68272"/>
    <lineage>
        <taxon>Bacteria</taxon>
        <taxon>Bacillati</taxon>
        <taxon>Actinomycetota</taxon>
        <taxon>Actinomycetes</taxon>
        <taxon>Kitasatosporales</taxon>
        <taxon>Streptomycetaceae</taxon>
        <taxon>Streptomyces</taxon>
    </lineage>
</organism>
<dbReference type="RefSeq" id="WP_189936592.1">
    <property type="nucleotide sequence ID" value="NZ_BNCD01000019.1"/>
</dbReference>
<feature type="region of interest" description="Disordered" evidence="1">
    <location>
        <begin position="125"/>
        <end position="144"/>
    </location>
</feature>
<dbReference type="Gene3D" id="3.30.429.10">
    <property type="entry name" value="Macrophage Migration Inhibitory Factor"/>
    <property type="match status" value="1"/>
</dbReference>
<comment type="caution">
    <text evidence="3">The sequence shown here is derived from an EMBL/GenBank/DDBJ whole genome shotgun (WGS) entry which is preliminary data.</text>
</comment>
<evidence type="ECO:0000259" key="2">
    <source>
        <dbReference type="Pfam" id="PF14832"/>
    </source>
</evidence>
<feature type="compositionally biased region" description="Polar residues" evidence="1">
    <location>
        <begin position="134"/>
        <end position="144"/>
    </location>
</feature>
<protein>
    <recommendedName>
        <fullName evidence="2">Tautomerase cis-CaaD-like domain-containing protein</fullName>
    </recommendedName>
</protein>
<proteinExistence type="predicted"/>